<accession>A0AAV4WAF3</accession>
<reference evidence="1 2" key="1">
    <citation type="submission" date="2021-06" db="EMBL/GenBank/DDBJ databases">
        <title>Caerostris extrusa draft genome.</title>
        <authorList>
            <person name="Kono N."/>
            <person name="Arakawa K."/>
        </authorList>
    </citation>
    <scope>NUCLEOTIDE SEQUENCE [LARGE SCALE GENOMIC DNA]</scope>
</reference>
<protein>
    <submittedName>
        <fullName evidence="1">Uncharacterized protein</fullName>
    </submittedName>
</protein>
<proteinExistence type="predicted"/>
<name>A0AAV4WAF3_CAEEX</name>
<dbReference type="AlphaFoldDB" id="A0AAV4WAF3"/>
<gene>
    <name evidence="1" type="ORF">CEXT_374331</name>
</gene>
<evidence type="ECO:0000313" key="2">
    <source>
        <dbReference type="Proteomes" id="UP001054945"/>
    </source>
</evidence>
<dbReference type="EMBL" id="BPLR01015856">
    <property type="protein sequence ID" value="GIY79194.1"/>
    <property type="molecule type" value="Genomic_DNA"/>
</dbReference>
<keyword evidence="2" id="KW-1185">Reference proteome</keyword>
<comment type="caution">
    <text evidence="1">The sequence shown here is derived from an EMBL/GenBank/DDBJ whole genome shotgun (WGS) entry which is preliminary data.</text>
</comment>
<dbReference type="Proteomes" id="UP001054945">
    <property type="component" value="Unassembled WGS sequence"/>
</dbReference>
<sequence length="142" mass="16347">MFSDMLSSCFTGFEMCGALRGTGSSVNGFSAVYILRIDMPLEMEMGLSTKCSIVIYSPLHCEQKIVEQSFYWHIRKKQFLNLGNFEWVAMKMLRKIIYTALKLYQKIGHFSFPHHHSSLLQCFLSPLISKQLVLLPLCLRIS</sequence>
<organism evidence="1 2">
    <name type="scientific">Caerostris extrusa</name>
    <name type="common">Bark spider</name>
    <name type="synonym">Caerostris bankana</name>
    <dbReference type="NCBI Taxonomy" id="172846"/>
    <lineage>
        <taxon>Eukaryota</taxon>
        <taxon>Metazoa</taxon>
        <taxon>Ecdysozoa</taxon>
        <taxon>Arthropoda</taxon>
        <taxon>Chelicerata</taxon>
        <taxon>Arachnida</taxon>
        <taxon>Araneae</taxon>
        <taxon>Araneomorphae</taxon>
        <taxon>Entelegynae</taxon>
        <taxon>Araneoidea</taxon>
        <taxon>Araneidae</taxon>
        <taxon>Caerostris</taxon>
    </lineage>
</organism>
<evidence type="ECO:0000313" key="1">
    <source>
        <dbReference type="EMBL" id="GIY79194.1"/>
    </source>
</evidence>